<dbReference type="OrthoDB" id="10266039at2759"/>
<evidence type="ECO:0000313" key="5">
    <source>
        <dbReference type="EMBL" id="GAW79175.1"/>
    </source>
</evidence>
<dbReference type="PANTHER" id="PTHR12045:SF3">
    <property type="entry name" value="INACTIVE ALLANTOICASE-RELATED"/>
    <property type="match status" value="1"/>
</dbReference>
<dbReference type="GO" id="GO:0004037">
    <property type="term" value="F:allantoicase activity"/>
    <property type="evidence" value="ECO:0007669"/>
    <property type="project" value="InterPro"/>
</dbReference>
<dbReference type="PANTHER" id="PTHR12045">
    <property type="entry name" value="ALLANTOICASE"/>
    <property type="match status" value="1"/>
</dbReference>
<comment type="caution">
    <text evidence="5">The sequence shown here is derived from an EMBL/GenBank/DDBJ whole genome shotgun (WGS) entry which is preliminary data.</text>
</comment>
<feature type="compositionally biased region" description="Polar residues" evidence="3">
    <location>
        <begin position="2382"/>
        <end position="2391"/>
    </location>
</feature>
<feature type="compositionally biased region" description="Polar residues" evidence="3">
    <location>
        <begin position="568"/>
        <end position="577"/>
    </location>
</feature>
<feature type="domain" description="Allantoicase" evidence="4">
    <location>
        <begin position="2100"/>
        <end position="2181"/>
    </location>
</feature>
<feature type="compositionally biased region" description="Acidic residues" evidence="3">
    <location>
        <begin position="974"/>
        <end position="983"/>
    </location>
</feature>
<evidence type="ECO:0000256" key="1">
    <source>
        <dbReference type="ARBA" id="ARBA00009242"/>
    </source>
</evidence>
<feature type="region of interest" description="Disordered" evidence="3">
    <location>
        <begin position="754"/>
        <end position="784"/>
    </location>
</feature>
<evidence type="ECO:0000256" key="2">
    <source>
        <dbReference type="SAM" id="Coils"/>
    </source>
</evidence>
<feature type="region of interest" description="Disordered" evidence="3">
    <location>
        <begin position="2208"/>
        <end position="2240"/>
    </location>
</feature>
<feature type="region of interest" description="Disordered" evidence="3">
    <location>
        <begin position="1213"/>
        <end position="1263"/>
    </location>
</feature>
<feature type="region of interest" description="Disordered" evidence="3">
    <location>
        <begin position="940"/>
        <end position="1029"/>
    </location>
</feature>
<feature type="region of interest" description="Disordered" evidence="3">
    <location>
        <begin position="1408"/>
        <end position="1441"/>
    </location>
</feature>
<evidence type="ECO:0000256" key="3">
    <source>
        <dbReference type="SAM" id="MobiDB-lite"/>
    </source>
</evidence>
<feature type="region of interest" description="Disordered" evidence="3">
    <location>
        <begin position="544"/>
        <end position="581"/>
    </location>
</feature>
<evidence type="ECO:0000259" key="4">
    <source>
        <dbReference type="Pfam" id="PF03561"/>
    </source>
</evidence>
<feature type="region of interest" description="Disordered" evidence="3">
    <location>
        <begin position="494"/>
        <end position="518"/>
    </location>
</feature>
<feature type="compositionally biased region" description="Basic and acidic residues" evidence="3">
    <location>
        <begin position="323"/>
        <end position="333"/>
    </location>
</feature>
<proteinExistence type="inferred from homology"/>
<dbReference type="Gene3D" id="2.60.120.260">
    <property type="entry name" value="Galactose-binding domain-like"/>
    <property type="match status" value="3"/>
</dbReference>
<feature type="compositionally biased region" description="Polar residues" evidence="3">
    <location>
        <begin position="284"/>
        <end position="294"/>
    </location>
</feature>
<feature type="region of interest" description="Disordered" evidence="3">
    <location>
        <begin position="1291"/>
        <end position="1319"/>
    </location>
</feature>
<name>A0A1Y1JCU2_PLAGO</name>
<feature type="coiled-coil region" evidence="2">
    <location>
        <begin position="380"/>
        <end position="408"/>
    </location>
</feature>
<feature type="region of interest" description="Disordered" evidence="3">
    <location>
        <begin position="1892"/>
        <end position="1912"/>
    </location>
</feature>
<feature type="compositionally biased region" description="Basic and acidic residues" evidence="3">
    <location>
        <begin position="1297"/>
        <end position="1319"/>
    </location>
</feature>
<dbReference type="InterPro" id="IPR015908">
    <property type="entry name" value="Allantoicase_dom"/>
</dbReference>
<dbReference type="RefSeq" id="XP_028541764.1">
    <property type="nucleotide sequence ID" value="XM_028685963.1"/>
</dbReference>
<dbReference type="SUPFAM" id="SSF49785">
    <property type="entry name" value="Galactose-binding domain-like"/>
    <property type="match status" value="3"/>
</dbReference>
<dbReference type="Pfam" id="PF03561">
    <property type="entry name" value="Allantoicase"/>
    <property type="match status" value="3"/>
</dbReference>
<sequence length="2766" mass="323250">MSEDKVPKGAYINNPEFPYKNLNIKKIEKIRKSASLGSQFSIHKNPANDELEKVDHTSKQGNAQKYANNGNKKYSKAKNFIERNIEKISSLSKKNYTFIKTKKTCNRSHAVGYDLHKDAKGDIKERTTSIMSGSLLKSRTISGTTGHSDANNSVINSNINNNSNHALNKIPTNYVRHKTTLFNAKNKNTEHDLTRKKAFSTNINNNNVPNPLGNARKFQGIVEKENKQHISTNFERSKTMEKHYDTGGGEAYNSAKINNHVNNTQGIFSQGSMKQGIVTQKASTQGTSTHNHSNALLRKQKSVHSENTVSKNLRENVPGQGTRNKDTDHNKGEARLKQNVQMRNSIIKKNEWVDMKNRNTSKEEEKNKNQYFNAPFVQYQQDKEENLLDEEEKKKKIKEKTLKESSNLISSYQEYELKNKLSNHVINKKIKQENTFESQKSGYIETEKPTHDKMNKSVDINYKNYPRELMQTDERENMYRKSKSPYTYYYSGHGVEKQRHEDAPRREQDLHGDENNRDGDFYGKAELCEAIVVDDINDSNRVKEVENKEVEETQKIEKGQDLQEEKSMNQSELYSNNDDGDGKRNCLEKSISLNDNSSINTLINYNVKNKKEYETFNDKIKLENGISNKLRSSDYTSDVIHNETVKILSTSNEHLDSSENKTNEKKYSDNKNLKEVYENINNNIRAFGELLSKKFANLKRKSATSNEARDLQEDMECPYNSNETINERSECLISNNANSTNEYPVLGGKFLQKDPSVKSGECKSEEMVKPIEELQRSDQTSNKEEENFHFDGNIYNKVKREREKLTNENKYKHHINTHYDKIRDEHEREMIIRESYNNKEYVNRENIHEMKKIDDSVCNEYIKKGDTICSDKSLSDPASVHNAHMLRHENSLENLIEERNPLNGEILNKNFSNSYDYEFSSSRKANHSLSGSNFSPLCKNYSTEEANDPEENVDKAQSDDEDYKSVTEKVSTNDELEEEEEWENEKPHIGDKNEDEQYKDEANGDKSHSDEYNDEEKIQPSIKEPMNDEKKHVKEYNKGYFDNIINENSVEKEDFCFPSPSPPSNKIANDTFLTIHGKDAQKNEYNDSGNFNKLHKDSFTSKNQKKVAEEVIQHHEDMPKEEEGDKQKFLCSSNDIYHIDALKTYNSKLSLEGKNTKNNKLINKNMILKEIFGSNYESSLKNNLNESTNMMGIEEDESVQKEEYEAVEKEEYEAVEKEEHESVEKEEHESVEKEEHESVEKEEYEAVEKEEDEAVEKEEEEMKNYTHKDKIEKMTSNGNIAILSDDKNNRFVSNKPTTRDVNDEFHSQFDKGNSVEKDTFGSELANDEDSLLKRYEENSSPLILSKPLFNDKTSESSYNISVRMGQVKNESINFKHMTNDGTNRNNHDMRKYNEENFLEKGELLDLDNTSDYTEKKTQSNNEVSSEYKEGEYTSEAESDQLVREKDEGIEKHTHDIRNSKWKKHYVSGGDVPGRNSTANDGEEEVGIEAGEEVGAKVEEAEVGADVNDEEARKEDVANEEWHIEDITPLKTVNGKIVLNKKKGELINEHFVRKRQTNQHSYEEVPSANNFVDEDEQDYGIALKHMDEKKKKEIDEEMRKYQVRKDNRDGQYRNFKDYIKGERTERERTERERTERERMERERTERERTERERMERERTERERMEREQMEREQMEREQMEREQMEGDKNHAVAKQIQSKKRAWTKTQAEICEEDVNSSNLFSRRNGEIHDTKKNVLTKYMDKEFLIYKDNLCGEKQSERNKSKSLLNNELLDTHYDNKVWRSKEREFLFDSMSDNYNYIRKGKNGRKNTEINLYENIKGRIEMNEHKESDHSSNNLKSRISDDYYLDYIKNRRKNSNKFEDEEENDANNFNKLKNISNESEFTGKKRKRKNIFENDSITNESKDETNFDLPHNNNEYLDEMKKKMKMKKMDNINSSNISYDNSECSKAAALYNSINETTNSSHTIVSKRSKYILKNSNASSFYDDVPMFFNFVNCCSIVLGSEIIYVTDETYGKCENILKDKPFYTANVERGYYEDCSNDLYNVMNNNLISGIAHYKKYLDMPEKKNIPTVLSEQQNYFNVEKNEKRNEYSVSPKEIKNFKECPGWLTKRRIKKYFDFCIVKLCKPTLIKGIDIDTNNFLGNYAPYVSIEGAYIEDDILMSKESFSKYVDQVKYENKKNKGFMFEKDFFPYQSCQGKGSNESCSHIEQAERNPNGLTDRNGVNDRNDECRHKQSSNNELRKNIFERSTSNIEENRFCSNDSKRLGDNLLNNREEVELVIDGKTYFKRNKYFYEPILIDLTDKSDQEYENYLEILRYNDKFKKLRNNHKPASFVANGNEYRYIDNKLYTLVDVTKEIASRYPGIQKGCLLRSSSPPNGKDRNRSNNSNVKNYQSGEKYGNLFLDHSYNGKASALNRSDVKRNVTKGNVINGSDIHSKTHILHYDTEQGEEEEPEKQERNGKNEAKEEEKQERSGEYEEEEYPFLMNSYNSNMLFLDNDYSVEKKIYNDLHKQYQWVSILEDERMNPGFKNYNHNCFNINTCNKIFTHLIVCLLPDGGINKLRVYGEIKISEKMRKQNYKKTINVCNILDGSNVVYTTDEFYGKSENILIDQNSNYVMGWQTRRLINRPLRYVENLSLNNISSIFFNNNYCIIKLSFLTNIKYIEINTIFYEYNFPICVSIDYCYLKQVHSEEKSNQIQFFNENIHNIQWKQLLPLSYIKGNHINFFTVNNNNSDGVPLNDIISSHLRLNIYPDGGINTIKAYGVVVET</sequence>
<feature type="compositionally biased region" description="Basic and acidic residues" evidence="3">
    <location>
        <begin position="952"/>
        <end position="967"/>
    </location>
</feature>
<gene>
    <name evidence="5" type="ORF">PGO_021450</name>
</gene>
<feature type="domain" description="Allantoicase" evidence="4">
    <location>
        <begin position="2588"/>
        <end position="2763"/>
    </location>
</feature>
<dbReference type="EMBL" id="BDQF01000002">
    <property type="protein sequence ID" value="GAW79175.1"/>
    <property type="molecule type" value="Genomic_DNA"/>
</dbReference>
<dbReference type="InterPro" id="IPR008979">
    <property type="entry name" value="Galactose-bd-like_sf"/>
</dbReference>
<dbReference type="OMA" id="CIVKLCK"/>
<dbReference type="GeneID" id="39745875"/>
<feature type="region of interest" description="Disordered" evidence="3">
    <location>
        <begin position="284"/>
        <end position="333"/>
    </location>
</feature>
<feature type="compositionally biased region" description="Basic and acidic residues" evidence="3">
    <location>
        <begin position="2453"/>
        <end position="2473"/>
    </location>
</feature>
<protein>
    <recommendedName>
        <fullName evidence="4">Allantoicase domain-containing protein</fullName>
    </recommendedName>
</protein>
<feature type="compositionally biased region" description="Basic and acidic residues" evidence="3">
    <location>
        <begin position="1213"/>
        <end position="1247"/>
    </location>
</feature>
<comment type="similarity">
    <text evidence="1">Belongs to the allantoicase family.</text>
</comment>
<dbReference type="GO" id="GO:0000256">
    <property type="term" value="P:allantoin catabolic process"/>
    <property type="evidence" value="ECO:0007669"/>
    <property type="project" value="InterPro"/>
</dbReference>
<dbReference type="InterPro" id="IPR005164">
    <property type="entry name" value="Allantoicase"/>
</dbReference>
<feature type="domain" description="Allantoicase" evidence="4">
    <location>
        <begin position="2505"/>
        <end position="2565"/>
    </location>
</feature>
<keyword evidence="2" id="KW-0175">Coiled coil</keyword>
<feature type="region of interest" description="Disordered" evidence="3">
    <location>
        <begin position="2366"/>
        <end position="2391"/>
    </location>
</feature>
<evidence type="ECO:0000313" key="6">
    <source>
        <dbReference type="Proteomes" id="UP000195521"/>
    </source>
</evidence>
<feature type="region of interest" description="Disordered" evidence="3">
    <location>
        <begin position="2442"/>
        <end position="2476"/>
    </location>
</feature>
<feature type="compositionally biased region" description="Basic and acidic residues" evidence="3">
    <location>
        <begin position="544"/>
        <end position="567"/>
    </location>
</feature>
<organism evidence="5 6">
    <name type="scientific">Plasmodium gonderi</name>
    <dbReference type="NCBI Taxonomy" id="77519"/>
    <lineage>
        <taxon>Eukaryota</taxon>
        <taxon>Sar</taxon>
        <taxon>Alveolata</taxon>
        <taxon>Apicomplexa</taxon>
        <taxon>Aconoidasida</taxon>
        <taxon>Haemosporida</taxon>
        <taxon>Plasmodiidae</taxon>
        <taxon>Plasmodium</taxon>
        <taxon>Plasmodium (Plasmodium)</taxon>
    </lineage>
</organism>
<accession>A0A1Y1JCU2</accession>
<feature type="region of interest" description="Disordered" evidence="3">
    <location>
        <begin position="1623"/>
        <end position="1668"/>
    </location>
</feature>
<feature type="compositionally biased region" description="Basic and acidic residues" evidence="3">
    <location>
        <begin position="2220"/>
        <end position="2230"/>
    </location>
</feature>
<feature type="compositionally biased region" description="Basic and acidic residues" evidence="3">
    <location>
        <begin position="984"/>
        <end position="1018"/>
    </location>
</feature>
<feature type="compositionally biased region" description="Acidic residues" evidence="3">
    <location>
        <begin position="1248"/>
        <end position="1259"/>
    </location>
</feature>
<keyword evidence="6" id="KW-1185">Reference proteome</keyword>
<dbReference type="Proteomes" id="UP000195521">
    <property type="component" value="Unassembled WGS sequence"/>
</dbReference>
<reference evidence="6" key="1">
    <citation type="submission" date="2017-04" db="EMBL/GenBank/DDBJ databases">
        <title>Plasmodium gonderi genome.</title>
        <authorList>
            <person name="Arisue N."/>
            <person name="Honma H."/>
            <person name="Kawai S."/>
            <person name="Tougan T."/>
            <person name="Tanabe K."/>
            <person name="Horii T."/>
        </authorList>
    </citation>
    <scope>NUCLEOTIDE SEQUENCE [LARGE SCALE GENOMIC DNA]</scope>
    <source>
        <strain evidence="6">ATCC 30045</strain>
    </source>
</reference>